<proteinExistence type="predicted"/>
<reference evidence="2" key="1">
    <citation type="journal article" date="2019" name="Sci. Rep.">
        <title>Draft genome of Tanacetum cinerariifolium, the natural source of mosquito coil.</title>
        <authorList>
            <person name="Yamashiro T."/>
            <person name="Shiraishi A."/>
            <person name="Satake H."/>
            <person name="Nakayama K."/>
        </authorList>
    </citation>
    <scope>NUCLEOTIDE SEQUENCE</scope>
</reference>
<accession>A0A699GGM3</accession>
<protein>
    <submittedName>
        <fullName evidence="2">Uncharacterized protein</fullName>
    </submittedName>
</protein>
<evidence type="ECO:0000256" key="1">
    <source>
        <dbReference type="SAM" id="MobiDB-lite"/>
    </source>
</evidence>
<name>A0A699GGM3_TANCI</name>
<gene>
    <name evidence="2" type="ORF">Tci_000922</name>
</gene>
<organism evidence="2">
    <name type="scientific">Tanacetum cinerariifolium</name>
    <name type="common">Dalmatian daisy</name>
    <name type="synonym">Chrysanthemum cinerariifolium</name>
    <dbReference type="NCBI Taxonomy" id="118510"/>
    <lineage>
        <taxon>Eukaryota</taxon>
        <taxon>Viridiplantae</taxon>
        <taxon>Streptophyta</taxon>
        <taxon>Embryophyta</taxon>
        <taxon>Tracheophyta</taxon>
        <taxon>Spermatophyta</taxon>
        <taxon>Magnoliopsida</taxon>
        <taxon>eudicotyledons</taxon>
        <taxon>Gunneridae</taxon>
        <taxon>Pentapetalae</taxon>
        <taxon>asterids</taxon>
        <taxon>campanulids</taxon>
        <taxon>Asterales</taxon>
        <taxon>Asteraceae</taxon>
        <taxon>Asteroideae</taxon>
        <taxon>Anthemideae</taxon>
        <taxon>Anthemidinae</taxon>
        <taxon>Tanacetum</taxon>
    </lineage>
</organism>
<dbReference type="EMBL" id="BKCJ010000032">
    <property type="protein sequence ID" value="GEU28944.1"/>
    <property type="molecule type" value="Genomic_DNA"/>
</dbReference>
<dbReference type="AlphaFoldDB" id="A0A699GGM3"/>
<feature type="region of interest" description="Disordered" evidence="1">
    <location>
        <begin position="1"/>
        <end position="42"/>
    </location>
</feature>
<comment type="caution">
    <text evidence="2">The sequence shown here is derived from an EMBL/GenBank/DDBJ whole genome shotgun (WGS) entry which is preliminary data.</text>
</comment>
<evidence type="ECO:0000313" key="2">
    <source>
        <dbReference type="EMBL" id="GEU28944.1"/>
    </source>
</evidence>
<sequence length="179" mass="20256">MFAISTKYIPPPRRENQVAPTPMPRKKQVTFREPSRPSHSTTQKLIMQTIKKPKPCVHLSTGVKTASGASKLTLKRVSHTNRSLPAKQEGGQRVEAHNRNLNKQNRVDSRVNFKHSGFVSKHFPVCIDCGECLFSRNYDACVVHYLKRVNTKRSNVKNVVTPVRKVWIPVSKNAARTTS</sequence>